<dbReference type="Pfam" id="PF00437">
    <property type="entry name" value="T2SSE"/>
    <property type="match status" value="1"/>
</dbReference>
<dbReference type="CDD" id="cd01131">
    <property type="entry name" value="PilT"/>
    <property type="match status" value="1"/>
</dbReference>
<evidence type="ECO:0000259" key="2">
    <source>
        <dbReference type="PROSITE" id="PS00662"/>
    </source>
</evidence>
<dbReference type="PATRIC" id="fig|1330330.3.peg.744"/>
<dbReference type="AlphaFoldDB" id="A0A0G2ZBZ5"/>
<dbReference type="InterPro" id="IPR027417">
    <property type="entry name" value="P-loop_NTPase"/>
</dbReference>
<dbReference type="SUPFAM" id="SSF52540">
    <property type="entry name" value="P-loop containing nucleoside triphosphate hydrolases"/>
    <property type="match status" value="1"/>
</dbReference>
<dbReference type="EMBL" id="CP011232">
    <property type="protein sequence ID" value="AKI97074.1"/>
    <property type="molecule type" value="Genomic_DNA"/>
</dbReference>
<keyword evidence="4" id="KW-1185">Reference proteome</keyword>
<dbReference type="STRING" id="1330330.IX53_03700"/>
<name>A0A0G2ZBZ5_9BACT</name>
<sequence length="350" mass="39443">MLIDEILSKGEKYGVSDIHITPGEKVVYRIDGSLMNDNELHITEENMSQILKELEELSAIALTVVDKKEVDFSFTFGESRVRGNLYFSNKQPILALRLIPKTIRTLDDLGYPQLFKEFCTPDKGLILVAGPTGSGKSTTLAAMLEHINRHRPVHLITIEDPIEYVFESKMALIHQRELGSDTASFYNGLKYALRQDPDVILVGEMRDPETMELAMTAAETGHLVFSTIHTNSAATTPERIIGVFPPHQQNQIAMQLANSLLAVIYQRLLKRKDGKGRISIIEIMVVTQAIRNLIREKKFHQIESMMQAGGKFGMITFDDALVNAFKEGLITMEQVKNFARDPETITRRLI</sequence>
<dbReference type="NCBIfam" id="TIGR01420">
    <property type="entry name" value="pilT_fam"/>
    <property type="match status" value="1"/>
</dbReference>
<proteinExistence type="inferred from homology"/>
<gene>
    <name evidence="3" type="ORF">IX53_03700</name>
</gene>
<dbReference type="SMART" id="SM00382">
    <property type="entry name" value="AAA"/>
    <property type="match status" value="1"/>
</dbReference>
<dbReference type="InterPro" id="IPR003593">
    <property type="entry name" value="AAA+_ATPase"/>
</dbReference>
<dbReference type="GO" id="GO:0016887">
    <property type="term" value="F:ATP hydrolysis activity"/>
    <property type="evidence" value="ECO:0007669"/>
    <property type="project" value="InterPro"/>
</dbReference>
<dbReference type="RefSeq" id="WP_047754209.1">
    <property type="nucleotide sequence ID" value="NZ_CAJUHA010000013.1"/>
</dbReference>
<dbReference type="GO" id="GO:0005524">
    <property type="term" value="F:ATP binding"/>
    <property type="evidence" value="ECO:0007669"/>
    <property type="project" value="InterPro"/>
</dbReference>
<dbReference type="KEGG" id="kpf:IX53_03700"/>
<reference evidence="3 4" key="1">
    <citation type="submission" date="2015-04" db="EMBL/GenBank/DDBJ databases">
        <title>Complete Genome Sequence of Kosmotoga pacifica SLHLJ1.</title>
        <authorList>
            <person name="Jiang L.J."/>
            <person name="Shao Z.Z."/>
            <person name="Jebbar M."/>
        </authorList>
    </citation>
    <scope>NUCLEOTIDE SEQUENCE [LARGE SCALE GENOMIC DNA]</scope>
    <source>
        <strain evidence="3 4">SLHLJ1</strain>
    </source>
</reference>
<dbReference type="InterPro" id="IPR050921">
    <property type="entry name" value="T4SS_GSP_E_ATPase"/>
</dbReference>
<dbReference type="OrthoDB" id="9808272at2"/>
<feature type="domain" description="Bacterial type II secretion system protein E" evidence="2">
    <location>
        <begin position="193"/>
        <end position="207"/>
    </location>
</feature>
<dbReference type="Gene3D" id="3.40.50.300">
    <property type="entry name" value="P-loop containing nucleotide triphosphate hydrolases"/>
    <property type="match status" value="1"/>
</dbReference>
<dbReference type="PROSITE" id="PS00662">
    <property type="entry name" value="T2SP_E"/>
    <property type="match status" value="1"/>
</dbReference>
<evidence type="ECO:0000313" key="3">
    <source>
        <dbReference type="EMBL" id="AKI97074.1"/>
    </source>
</evidence>
<evidence type="ECO:0000256" key="1">
    <source>
        <dbReference type="ARBA" id="ARBA00006611"/>
    </source>
</evidence>
<dbReference type="PANTHER" id="PTHR30486">
    <property type="entry name" value="TWITCHING MOTILITY PROTEIN PILT"/>
    <property type="match status" value="1"/>
</dbReference>
<protein>
    <submittedName>
        <fullName evidence="3">Twitching motility protein</fullName>
    </submittedName>
</protein>
<dbReference type="PANTHER" id="PTHR30486:SF16">
    <property type="entry name" value="TWITCHING MOTILITY PROTEIN PILT"/>
    <property type="match status" value="1"/>
</dbReference>
<accession>A0A0G2ZBZ5</accession>
<dbReference type="Gene3D" id="3.30.450.90">
    <property type="match status" value="1"/>
</dbReference>
<organism evidence="3 4">
    <name type="scientific">Kosmotoga pacifica</name>
    <dbReference type="NCBI Taxonomy" id="1330330"/>
    <lineage>
        <taxon>Bacteria</taxon>
        <taxon>Thermotogati</taxon>
        <taxon>Thermotogota</taxon>
        <taxon>Thermotogae</taxon>
        <taxon>Kosmotogales</taxon>
        <taxon>Kosmotogaceae</taxon>
        <taxon>Kosmotoga</taxon>
    </lineage>
</organism>
<dbReference type="Proteomes" id="UP000035159">
    <property type="component" value="Chromosome"/>
</dbReference>
<evidence type="ECO:0000313" key="4">
    <source>
        <dbReference type="Proteomes" id="UP000035159"/>
    </source>
</evidence>
<comment type="similarity">
    <text evidence="1">Belongs to the GSP E family.</text>
</comment>
<dbReference type="InterPro" id="IPR001482">
    <property type="entry name" value="T2SS/T4SS_dom"/>
</dbReference>
<dbReference type="InterPro" id="IPR006321">
    <property type="entry name" value="PilT/PilU"/>
</dbReference>